<dbReference type="VEuPathDB" id="FungiDB:TAPDE_000933"/>
<dbReference type="Gene3D" id="3.30.1220.10">
    <property type="entry name" value="CobW-like, C-terminal domain"/>
    <property type="match status" value="1"/>
</dbReference>
<feature type="domain" description="CobW/HypB/UreG nucleotide-binding" evidence="2">
    <location>
        <begin position="54"/>
        <end position="232"/>
    </location>
</feature>
<dbReference type="SUPFAM" id="SSF52540">
    <property type="entry name" value="P-loop containing nucleoside triphosphate hydrolases"/>
    <property type="match status" value="1"/>
</dbReference>
<dbReference type="PANTHER" id="PTHR13748:SF31">
    <property type="entry name" value="ZINC-REGULATED GTPASE METALLOPROTEIN ACTIVATOR 1A-RELATED"/>
    <property type="match status" value="1"/>
</dbReference>
<dbReference type="GO" id="GO:0005737">
    <property type="term" value="C:cytoplasm"/>
    <property type="evidence" value="ECO:0007669"/>
    <property type="project" value="TreeGrafter"/>
</dbReference>
<proteinExistence type="predicted"/>
<dbReference type="InterPro" id="IPR036627">
    <property type="entry name" value="CobW-likC_sf"/>
</dbReference>
<evidence type="ECO:0000256" key="1">
    <source>
        <dbReference type="SAM" id="MobiDB-lite"/>
    </source>
</evidence>
<evidence type="ECO:0000313" key="3">
    <source>
        <dbReference type="EMBL" id="CCG81214.1"/>
    </source>
</evidence>
<protein>
    <submittedName>
        <fullName evidence="3">CobW domain protein</fullName>
    </submittedName>
</protein>
<name>R4XAB7_TAPDE</name>
<accession>R4XAB7</accession>
<dbReference type="SUPFAM" id="SSF90002">
    <property type="entry name" value="Hypothetical protein YjiA, C-terminal domain"/>
    <property type="match status" value="1"/>
</dbReference>
<organism evidence="3 4">
    <name type="scientific">Taphrina deformans (strain PYCC 5710 / ATCC 11124 / CBS 356.35 / IMI 108563 / JCM 9778 / NBRC 8474)</name>
    <name type="common">Peach leaf curl fungus</name>
    <name type="synonym">Lalaria deformans</name>
    <dbReference type="NCBI Taxonomy" id="1097556"/>
    <lineage>
        <taxon>Eukaryota</taxon>
        <taxon>Fungi</taxon>
        <taxon>Dikarya</taxon>
        <taxon>Ascomycota</taxon>
        <taxon>Taphrinomycotina</taxon>
        <taxon>Taphrinomycetes</taxon>
        <taxon>Taphrinales</taxon>
        <taxon>Taphrinaceae</taxon>
        <taxon>Taphrina</taxon>
    </lineage>
</organism>
<dbReference type="PANTHER" id="PTHR13748">
    <property type="entry name" value="COBW-RELATED"/>
    <property type="match status" value="1"/>
</dbReference>
<dbReference type="InterPro" id="IPR051316">
    <property type="entry name" value="Zinc-reg_GTPase_activator"/>
</dbReference>
<sequence>MSDEEEVPELIEDDHIDLVDPNEHVVETPQRSDTVEGSSTRATEQIEQDTEKVPITIVTGFLGSGKSTLLNHILTSNHGKRIAVILNEFGDSSDIERSLSVSSESDLCEEWLDLKNGCMCCTLKSNAVTAIENLMTHKGKFDYILLETTGLADPGPIVNMFWLDEGLSGSIYLDGVVTLVDAGNLTRSLDEIARLQICMADVVVMNKLDSVDVNTQMQVEGTITSINALARVEKTTYSKVQLHNILDLRAYDSKTLNLDNVDSGISHHDPEISTITIPVPALRADRVVSFEHSIQKLLWNANDEGIEILRMKGRLSDQTGRTWIIQGVREIYEMVESNHKAMDGKLVFIGKGVKKLPVLLCSFLLE</sequence>
<reference evidence="3 4" key="1">
    <citation type="journal article" date="2013" name="MBio">
        <title>Genome sequencing of the plant pathogen Taphrina deformans, the causal agent of peach leaf curl.</title>
        <authorList>
            <person name="Cisse O.H."/>
            <person name="Almeida J.M.G.C.F."/>
            <person name="Fonseca A."/>
            <person name="Kumar A.A."/>
            <person name="Salojaervi J."/>
            <person name="Overmyer K."/>
            <person name="Hauser P.M."/>
            <person name="Pagni M."/>
        </authorList>
    </citation>
    <scope>NUCLEOTIDE SEQUENCE [LARGE SCALE GENOMIC DNA]</scope>
    <source>
        <strain evidence="4">PYCC 5710 / ATCC 11124 / CBS 356.35 / IMI 108563 / JCM 9778 / NBRC 8474</strain>
    </source>
</reference>
<dbReference type="Gene3D" id="3.40.50.300">
    <property type="entry name" value="P-loop containing nucleotide triphosphate hydrolases"/>
    <property type="match status" value="1"/>
</dbReference>
<dbReference type="Pfam" id="PF02492">
    <property type="entry name" value="cobW"/>
    <property type="match status" value="1"/>
</dbReference>
<dbReference type="InterPro" id="IPR027417">
    <property type="entry name" value="P-loop_NTPase"/>
</dbReference>
<comment type="caution">
    <text evidence="3">The sequence shown here is derived from an EMBL/GenBank/DDBJ whole genome shotgun (WGS) entry which is preliminary data.</text>
</comment>
<evidence type="ECO:0000259" key="2">
    <source>
        <dbReference type="Pfam" id="PF02492"/>
    </source>
</evidence>
<keyword evidence="4" id="KW-1185">Reference proteome</keyword>
<dbReference type="OrthoDB" id="258627at2759"/>
<feature type="region of interest" description="Disordered" evidence="1">
    <location>
        <begin position="26"/>
        <end position="47"/>
    </location>
</feature>
<dbReference type="InterPro" id="IPR003495">
    <property type="entry name" value="CobW/HypB/UreG_nucleotide-bd"/>
</dbReference>
<dbReference type="STRING" id="1097556.R4XAB7"/>
<dbReference type="CDD" id="cd03112">
    <property type="entry name" value="CobW-like"/>
    <property type="match status" value="1"/>
</dbReference>
<dbReference type="Proteomes" id="UP000013776">
    <property type="component" value="Unassembled WGS sequence"/>
</dbReference>
<evidence type="ECO:0000313" key="4">
    <source>
        <dbReference type="Proteomes" id="UP000013776"/>
    </source>
</evidence>
<dbReference type="AlphaFoldDB" id="R4XAB7"/>
<gene>
    <name evidence="3" type="ORF">TAPDE_000933</name>
</gene>
<dbReference type="EMBL" id="CAHR02000029">
    <property type="protein sequence ID" value="CCG81214.1"/>
    <property type="molecule type" value="Genomic_DNA"/>
</dbReference>
<dbReference type="eggNOG" id="KOG2743">
    <property type="taxonomic scope" value="Eukaryota"/>
</dbReference>
<feature type="compositionally biased region" description="Polar residues" evidence="1">
    <location>
        <begin position="29"/>
        <end position="45"/>
    </location>
</feature>